<feature type="compositionally biased region" description="Polar residues" evidence="1">
    <location>
        <begin position="8"/>
        <end position="18"/>
    </location>
</feature>
<feature type="region of interest" description="Disordered" evidence="1">
    <location>
        <begin position="1"/>
        <end position="30"/>
    </location>
</feature>
<evidence type="ECO:0000313" key="3">
    <source>
        <dbReference type="Proteomes" id="UP001153269"/>
    </source>
</evidence>
<comment type="caution">
    <text evidence="2">The sequence shown here is derived from an EMBL/GenBank/DDBJ whole genome shotgun (WGS) entry which is preliminary data.</text>
</comment>
<dbReference type="Proteomes" id="UP001153269">
    <property type="component" value="Unassembled WGS sequence"/>
</dbReference>
<proteinExistence type="predicted"/>
<evidence type="ECO:0000256" key="1">
    <source>
        <dbReference type="SAM" id="MobiDB-lite"/>
    </source>
</evidence>
<dbReference type="AlphaFoldDB" id="A0A9N7YDN2"/>
<keyword evidence="3" id="KW-1185">Reference proteome</keyword>
<feature type="compositionally biased region" description="Gly residues" evidence="1">
    <location>
        <begin position="122"/>
        <end position="132"/>
    </location>
</feature>
<sequence length="174" mass="18647">MSMLNVLWGQTRTQPGDRQSSRRKTRSEGTDVAVIHRSMNLCCPNRGNKLHSCGSISSGSLLSPPLGRNQPCVQIEFKASLWDQAQSCKGSGGNFSSPPPHSAALPASLPSRSSSSRMGLERGLGGVIGRVGGPEMKRKLSLPNTEGPGFRCRFPFLRYLRIEKPAGESISAGP</sequence>
<name>A0A9N7YDN2_PLEPL</name>
<dbReference type="EMBL" id="CADEAL010000986">
    <property type="protein sequence ID" value="CAB1427650.1"/>
    <property type="molecule type" value="Genomic_DNA"/>
</dbReference>
<organism evidence="2 3">
    <name type="scientific">Pleuronectes platessa</name>
    <name type="common">European plaice</name>
    <dbReference type="NCBI Taxonomy" id="8262"/>
    <lineage>
        <taxon>Eukaryota</taxon>
        <taxon>Metazoa</taxon>
        <taxon>Chordata</taxon>
        <taxon>Craniata</taxon>
        <taxon>Vertebrata</taxon>
        <taxon>Euteleostomi</taxon>
        <taxon>Actinopterygii</taxon>
        <taxon>Neopterygii</taxon>
        <taxon>Teleostei</taxon>
        <taxon>Neoteleostei</taxon>
        <taxon>Acanthomorphata</taxon>
        <taxon>Carangaria</taxon>
        <taxon>Pleuronectiformes</taxon>
        <taxon>Pleuronectoidei</taxon>
        <taxon>Pleuronectidae</taxon>
        <taxon>Pleuronectes</taxon>
    </lineage>
</organism>
<evidence type="ECO:0000313" key="2">
    <source>
        <dbReference type="EMBL" id="CAB1427650.1"/>
    </source>
</evidence>
<protein>
    <submittedName>
        <fullName evidence="2">Uncharacterized protein</fullName>
    </submittedName>
</protein>
<feature type="region of interest" description="Disordered" evidence="1">
    <location>
        <begin position="88"/>
        <end position="144"/>
    </location>
</feature>
<accession>A0A9N7YDN2</accession>
<reference evidence="2" key="1">
    <citation type="submission" date="2020-03" db="EMBL/GenBank/DDBJ databases">
        <authorList>
            <person name="Weist P."/>
        </authorList>
    </citation>
    <scope>NUCLEOTIDE SEQUENCE</scope>
</reference>
<gene>
    <name evidence="2" type="ORF">PLEPLA_LOCUS15591</name>
</gene>
<feature type="compositionally biased region" description="Low complexity" evidence="1">
    <location>
        <begin position="102"/>
        <end position="117"/>
    </location>
</feature>